<dbReference type="AlphaFoldDB" id="A0A158R292"/>
<dbReference type="Proteomes" id="UP000271162">
    <property type="component" value="Unassembled WGS sequence"/>
</dbReference>
<sequence>MNYYEFLQSWLDESNRILLKKDRAAVPKGVDEQITPTTRVERSRIILPAGVHDRNEFLHCDMIIAGLPPSVFFGSGFGHKASLARAAAAKDLVDKCLRVGLITEELHASIGNHPFFKKRDLPPKDYDLAVDALVDLDSKWPWDLNTARELEPEILDRLKDVFDSVMNDIYFRGRRERPRNNFVCEPITHGPMDDEKAEFCRVCELYGHSERYCTNDRARGRERVSTRAPLLSSPPSHSSRPLHHYDSRVPDEIFDRRSSLENDRMNYTPDELAEKIARQREELLRQEMLLRQAEPVDKWHTNGIKPQPSSYIPPLIPSRGSMSGLNGTIQPLLTPISPPIEPLEPPVRPIRGDDMRVKLEAKAQKLEEEKRLKQKEEELERRMQRELEEKRLLMEEEIRKKVQLEERAKLQMELARANQPVYPPLQSSFPSIPQQNYSTTQLSFPSTFSSTFPSSSLTNNVGMDVTYSSAPDFEMEEIRRLIKETEEKLVELQRSCRETELTSVFKSRAFQMITELGDNAHMLDRSQKQMLLRELKELLSRASEKDKDSDRKRSERRRSRDRSRDRNRSRDRYRGSRMGGNRDRSSHRRSRSRSRSPKSDSRKHSKEQGDHFEAVRIQVGGATLRNLSISEQRHLKEGDVVVAQDMKTGKWTTAHIAKVSGERATLSIGNTTWKKDVKELYKEVPEWCS</sequence>
<protein>
    <submittedName>
        <fullName evidence="5">Reverse transcriptase domain-containing protein</fullName>
    </submittedName>
</protein>
<feature type="region of interest" description="Disordered" evidence="2">
    <location>
        <begin position="224"/>
        <end position="245"/>
    </location>
</feature>
<evidence type="ECO:0000313" key="3">
    <source>
        <dbReference type="EMBL" id="VDL78900.1"/>
    </source>
</evidence>
<accession>A0A158R292</accession>
<evidence type="ECO:0000313" key="4">
    <source>
        <dbReference type="Proteomes" id="UP000271162"/>
    </source>
</evidence>
<reference evidence="5" key="1">
    <citation type="submission" date="2016-04" db="UniProtKB">
        <authorList>
            <consortium name="WormBaseParasite"/>
        </authorList>
    </citation>
    <scope>IDENTIFICATION</scope>
</reference>
<feature type="compositionally biased region" description="Basic residues" evidence="2">
    <location>
        <begin position="585"/>
        <end position="596"/>
    </location>
</feature>
<reference evidence="3 4" key="2">
    <citation type="submission" date="2018-11" db="EMBL/GenBank/DDBJ databases">
        <authorList>
            <consortium name="Pathogen Informatics"/>
        </authorList>
    </citation>
    <scope>NUCLEOTIDE SEQUENCE [LARGE SCALE GENOMIC DNA]</scope>
</reference>
<feature type="compositionally biased region" description="Basic and acidic residues" evidence="2">
    <location>
        <begin position="562"/>
        <end position="584"/>
    </location>
</feature>
<feature type="coiled-coil region" evidence="1">
    <location>
        <begin position="356"/>
        <end position="414"/>
    </location>
</feature>
<name>A0A158R292_NIPBR</name>
<dbReference type="OMA" id="YGHSERY"/>
<keyword evidence="4" id="KW-1185">Reference proteome</keyword>
<feature type="compositionally biased region" description="Basic and acidic residues" evidence="2">
    <location>
        <begin position="597"/>
        <end position="613"/>
    </location>
</feature>
<evidence type="ECO:0000256" key="2">
    <source>
        <dbReference type="SAM" id="MobiDB-lite"/>
    </source>
</evidence>
<dbReference type="WBParaSite" id="NBR_0001530501-mRNA-1">
    <property type="protein sequence ID" value="NBR_0001530501-mRNA-1"/>
    <property type="gene ID" value="NBR_0001530501"/>
</dbReference>
<feature type="compositionally biased region" description="Low complexity" evidence="2">
    <location>
        <begin position="229"/>
        <end position="239"/>
    </location>
</feature>
<feature type="compositionally biased region" description="Basic and acidic residues" evidence="2">
    <location>
        <begin position="542"/>
        <end position="553"/>
    </location>
</feature>
<proteinExistence type="predicted"/>
<organism evidence="5">
    <name type="scientific">Nippostrongylus brasiliensis</name>
    <name type="common">Rat hookworm</name>
    <dbReference type="NCBI Taxonomy" id="27835"/>
    <lineage>
        <taxon>Eukaryota</taxon>
        <taxon>Metazoa</taxon>
        <taxon>Ecdysozoa</taxon>
        <taxon>Nematoda</taxon>
        <taxon>Chromadorea</taxon>
        <taxon>Rhabditida</taxon>
        <taxon>Rhabditina</taxon>
        <taxon>Rhabditomorpha</taxon>
        <taxon>Strongyloidea</taxon>
        <taxon>Heligmosomidae</taxon>
        <taxon>Nippostrongylus</taxon>
    </lineage>
</organism>
<evidence type="ECO:0000256" key="1">
    <source>
        <dbReference type="SAM" id="Coils"/>
    </source>
</evidence>
<evidence type="ECO:0000313" key="5">
    <source>
        <dbReference type="WBParaSite" id="NBR_0001530501-mRNA-1"/>
    </source>
</evidence>
<feature type="region of interest" description="Disordered" evidence="2">
    <location>
        <begin position="542"/>
        <end position="613"/>
    </location>
</feature>
<keyword evidence="1" id="KW-0175">Coiled coil</keyword>
<dbReference type="EMBL" id="UYSL01021676">
    <property type="protein sequence ID" value="VDL78900.1"/>
    <property type="molecule type" value="Genomic_DNA"/>
</dbReference>
<gene>
    <name evidence="3" type="ORF">NBR_LOCUS15306</name>
</gene>